<dbReference type="InterPro" id="IPR050638">
    <property type="entry name" value="AA-Vitamin_Transporters"/>
</dbReference>
<protein>
    <submittedName>
        <fullName evidence="9">EamA family transporter</fullName>
    </submittedName>
</protein>
<evidence type="ECO:0000256" key="6">
    <source>
        <dbReference type="SAM" id="MobiDB-lite"/>
    </source>
</evidence>
<feature type="transmembrane region" description="Helical" evidence="7">
    <location>
        <begin position="188"/>
        <end position="210"/>
    </location>
</feature>
<feature type="region of interest" description="Disordered" evidence="6">
    <location>
        <begin position="298"/>
        <end position="359"/>
    </location>
</feature>
<evidence type="ECO:0000256" key="4">
    <source>
        <dbReference type="ARBA" id="ARBA00022989"/>
    </source>
</evidence>
<keyword evidence="5 7" id="KW-0472">Membrane</keyword>
<feature type="transmembrane region" description="Helical" evidence="7">
    <location>
        <begin position="105"/>
        <end position="126"/>
    </location>
</feature>
<accession>A0ABV3DQH8</accession>
<keyword evidence="3 7" id="KW-0812">Transmembrane</keyword>
<name>A0ABV3DQH8_9ACTN</name>
<feature type="transmembrane region" description="Helical" evidence="7">
    <location>
        <begin position="252"/>
        <end position="271"/>
    </location>
</feature>
<evidence type="ECO:0000256" key="2">
    <source>
        <dbReference type="ARBA" id="ARBA00007362"/>
    </source>
</evidence>
<dbReference type="InterPro" id="IPR000620">
    <property type="entry name" value="EamA_dom"/>
</dbReference>
<evidence type="ECO:0000256" key="7">
    <source>
        <dbReference type="SAM" id="Phobius"/>
    </source>
</evidence>
<feature type="transmembrane region" description="Helical" evidence="7">
    <location>
        <begin position="133"/>
        <end position="151"/>
    </location>
</feature>
<evidence type="ECO:0000313" key="10">
    <source>
        <dbReference type="Proteomes" id="UP001551482"/>
    </source>
</evidence>
<feature type="transmembrane region" description="Helical" evidence="7">
    <location>
        <begin position="277"/>
        <end position="295"/>
    </location>
</feature>
<feature type="transmembrane region" description="Helical" evidence="7">
    <location>
        <begin position="79"/>
        <end position="99"/>
    </location>
</feature>
<evidence type="ECO:0000256" key="5">
    <source>
        <dbReference type="ARBA" id="ARBA00023136"/>
    </source>
</evidence>
<feature type="domain" description="EamA" evidence="8">
    <location>
        <begin position="24"/>
        <end position="148"/>
    </location>
</feature>
<sequence>MGGVAMGKAGGGKASAGRIGVAAAAALAPAAWGTTYLVTTELLPDGRPMLLAALRALPAGLLLLLLGRKLPRGRWWGRAAILGMLNIGFFFPLIFVGAYHLPGGVAATIGAIQPLLVIGFSAMILGARPSRRAVVAGLVGVVGVGLLVLKGSAKLDGVGIAAMLTAIVIMALGTVLTRKWGKPEGVTMLDLTAWQLTAGGLFLAPLALVTEGAPPAFTGENWIGFAYLGLFGTALAYVLWFRGIDRLGAGPVSFLALVNPAVATIGGIVVLGQTLTVWQILGLLLALGAMFAGQAPGKPKSEPSTVVRQGGPATAAADGQEAAADVPGDVARDLAPDEASDAAGEPSGGPRREPVAATG</sequence>
<feature type="compositionally biased region" description="Basic and acidic residues" evidence="6">
    <location>
        <begin position="350"/>
        <end position="359"/>
    </location>
</feature>
<feature type="transmembrane region" description="Helical" evidence="7">
    <location>
        <begin position="49"/>
        <end position="67"/>
    </location>
</feature>
<dbReference type="InterPro" id="IPR037185">
    <property type="entry name" value="EmrE-like"/>
</dbReference>
<reference evidence="9 10" key="1">
    <citation type="submission" date="2024-06" db="EMBL/GenBank/DDBJ databases">
        <title>The Natural Products Discovery Center: Release of the First 8490 Sequenced Strains for Exploring Actinobacteria Biosynthetic Diversity.</title>
        <authorList>
            <person name="Kalkreuter E."/>
            <person name="Kautsar S.A."/>
            <person name="Yang D."/>
            <person name="Bader C.D."/>
            <person name="Teijaro C.N."/>
            <person name="Fluegel L."/>
            <person name="Davis C.M."/>
            <person name="Simpson J.R."/>
            <person name="Lauterbach L."/>
            <person name="Steele A.D."/>
            <person name="Gui C."/>
            <person name="Meng S."/>
            <person name="Li G."/>
            <person name="Viehrig K."/>
            <person name="Ye F."/>
            <person name="Su P."/>
            <person name="Kiefer A.F."/>
            <person name="Nichols A."/>
            <person name="Cepeda A.J."/>
            <person name="Yan W."/>
            <person name="Fan B."/>
            <person name="Jiang Y."/>
            <person name="Adhikari A."/>
            <person name="Zheng C.-J."/>
            <person name="Schuster L."/>
            <person name="Cowan T.M."/>
            <person name="Smanski M.J."/>
            <person name="Chevrette M.G."/>
            <person name="De Carvalho L.P.S."/>
            <person name="Shen B."/>
        </authorList>
    </citation>
    <scope>NUCLEOTIDE SEQUENCE [LARGE SCALE GENOMIC DNA]</scope>
    <source>
        <strain evidence="9 10">NPDC048946</strain>
    </source>
</reference>
<proteinExistence type="inferred from homology"/>
<dbReference type="Pfam" id="PF00892">
    <property type="entry name" value="EamA"/>
    <property type="match status" value="2"/>
</dbReference>
<comment type="similarity">
    <text evidence="2">Belongs to the EamA transporter family.</text>
</comment>
<evidence type="ECO:0000259" key="8">
    <source>
        <dbReference type="Pfam" id="PF00892"/>
    </source>
</evidence>
<dbReference type="SUPFAM" id="SSF103481">
    <property type="entry name" value="Multidrug resistance efflux transporter EmrE"/>
    <property type="match status" value="2"/>
</dbReference>
<dbReference type="EMBL" id="JBEZFP010000108">
    <property type="protein sequence ID" value="MEU8138011.1"/>
    <property type="molecule type" value="Genomic_DNA"/>
</dbReference>
<dbReference type="RefSeq" id="WP_358360760.1">
    <property type="nucleotide sequence ID" value="NZ_JBEZFP010000108.1"/>
</dbReference>
<feature type="domain" description="EamA" evidence="8">
    <location>
        <begin position="159"/>
        <end position="291"/>
    </location>
</feature>
<gene>
    <name evidence="9" type="ORF">AB0C36_31450</name>
</gene>
<dbReference type="PANTHER" id="PTHR32322">
    <property type="entry name" value="INNER MEMBRANE TRANSPORTER"/>
    <property type="match status" value="1"/>
</dbReference>
<keyword evidence="4 7" id="KW-1133">Transmembrane helix</keyword>
<keyword evidence="10" id="KW-1185">Reference proteome</keyword>
<dbReference type="Proteomes" id="UP001551482">
    <property type="component" value="Unassembled WGS sequence"/>
</dbReference>
<comment type="subcellular location">
    <subcellularLocation>
        <location evidence="1">Membrane</location>
        <topology evidence="1">Multi-pass membrane protein</topology>
    </subcellularLocation>
</comment>
<organism evidence="9 10">
    <name type="scientific">Streptodolium elevatio</name>
    <dbReference type="NCBI Taxonomy" id="3157996"/>
    <lineage>
        <taxon>Bacteria</taxon>
        <taxon>Bacillati</taxon>
        <taxon>Actinomycetota</taxon>
        <taxon>Actinomycetes</taxon>
        <taxon>Kitasatosporales</taxon>
        <taxon>Streptomycetaceae</taxon>
        <taxon>Streptodolium</taxon>
    </lineage>
</organism>
<evidence type="ECO:0000313" key="9">
    <source>
        <dbReference type="EMBL" id="MEU8138011.1"/>
    </source>
</evidence>
<comment type="caution">
    <text evidence="9">The sequence shown here is derived from an EMBL/GenBank/DDBJ whole genome shotgun (WGS) entry which is preliminary data.</text>
</comment>
<dbReference type="PANTHER" id="PTHR32322:SF2">
    <property type="entry name" value="EAMA DOMAIN-CONTAINING PROTEIN"/>
    <property type="match status" value="1"/>
</dbReference>
<feature type="transmembrane region" description="Helical" evidence="7">
    <location>
        <begin position="222"/>
        <end position="240"/>
    </location>
</feature>
<feature type="compositionally biased region" description="Low complexity" evidence="6">
    <location>
        <begin position="313"/>
        <end position="324"/>
    </location>
</feature>
<evidence type="ECO:0000256" key="3">
    <source>
        <dbReference type="ARBA" id="ARBA00022692"/>
    </source>
</evidence>
<feature type="transmembrane region" description="Helical" evidence="7">
    <location>
        <begin position="157"/>
        <end position="176"/>
    </location>
</feature>
<evidence type="ECO:0000256" key="1">
    <source>
        <dbReference type="ARBA" id="ARBA00004141"/>
    </source>
</evidence>